<dbReference type="PANTHER" id="PTHR23227">
    <property type="entry name" value="BUCENTAUR RELATED"/>
    <property type="match status" value="1"/>
</dbReference>
<dbReference type="AlphaFoldDB" id="A0AAV4FFL9"/>
<sequence length="423" mass="48122">MARTHGQYVHCDSRRQRQTTGIILGHETYTMKRNLKERKVMGLHTGPPVVTDPKRVMGKSRPLGLLPLQLMKASSPTVRRWRQLIVGSLDSELVKKFRIGTWNVRSMKAGTLSTVIKEVRGNNIIICVIAEHRWSGKGHLTPAEGGKIMYSGGDKSGYGGVAVYLNKDCINMMLGYNPVNDRIISVRLKGTAHNLTIIQTYAPTTQASEEERELFYDCLQQTLDSVQKQDEILIMGDFNATVSKRMSEKECNTIGEYGIGTRNEAGERLVEFCLENNLFVANTMFQNHRRRLYTWTHPDCSRQQIDYILAQNRWRSSIMGVRTLPGADCGTDHELLMAEVKTRLNLLKPGARPIRYDLTELPLNIAYKLEIKNRFDVLGRITEQMEPNDLATEINKIFKETAEKHIPKMKTKKNALDKQQNSS</sequence>
<name>A0AAV4FFL9_9GAST</name>
<dbReference type="Proteomes" id="UP000762676">
    <property type="component" value="Unassembled WGS sequence"/>
</dbReference>
<protein>
    <submittedName>
        <fullName evidence="2">Craniofacial development protein 2</fullName>
    </submittedName>
</protein>
<dbReference type="InterPro" id="IPR027124">
    <property type="entry name" value="Swc5/CFDP1/2"/>
</dbReference>
<proteinExistence type="predicted"/>
<dbReference type="Gene3D" id="3.60.10.10">
    <property type="entry name" value="Endonuclease/exonuclease/phosphatase"/>
    <property type="match status" value="1"/>
</dbReference>
<organism evidence="2 3">
    <name type="scientific">Elysia marginata</name>
    <dbReference type="NCBI Taxonomy" id="1093978"/>
    <lineage>
        <taxon>Eukaryota</taxon>
        <taxon>Metazoa</taxon>
        <taxon>Spiralia</taxon>
        <taxon>Lophotrochozoa</taxon>
        <taxon>Mollusca</taxon>
        <taxon>Gastropoda</taxon>
        <taxon>Heterobranchia</taxon>
        <taxon>Euthyneura</taxon>
        <taxon>Panpulmonata</taxon>
        <taxon>Sacoglossa</taxon>
        <taxon>Placobranchoidea</taxon>
        <taxon>Plakobranchidae</taxon>
        <taxon>Elysia</taxon>
    </lineage>
</organism>
<dbReference type="CDD" id="cd09076">
    <property type="entry name" value="L1-EN"/>
    <property type="match status" value="1"/>
</dbReference>
<dbReference type="EMBL" id="BMAT01000687">
    <property type="protein sequence ID" value="GFR71150.1"/>
    <property type="molecule type" value="Genomic_DNA"/>
</dbReference>
<dbReference type="SUPFAM" id="SSF56219">
    <property type="entry name" value="DNase I-like"/>
    <property type="match status" value="1"/>
</dbReference>
<feature type="domain" description="Endonuclease/exonuclease/phosphatase" evidence="1">
    <location>
        <begin position="100"/>
        <end position="333"/>
    </location>
</feature>
<dbReference type="GO" id="GO:0003824">
    <property type="term" value="F:catalytic activity"/>
    <property type="evidence" value="ECO:0007669"/>
    <property type="project" value="InterPro"/>
</dbReference>
<evidence type="ECO:0000259" key="1">
    <source>
        <dbReference type="Pfam" id="PF03372"/>
    </source>
</evidence>
<accession>A0AAV4FFL9</accession>
<reference evidence="2 3" key="1">
    <citation type="journal article" date="2021" name="Elife">
        <title>Chloroplast acquisition without the gene transfer in kleptoplastic sea slugs, Plakobranchus ocellatus.</title>
        <authorList>
            <person name="Maeda T."/>
            <person name="Takahashi S."/>
            <person name="Yoshida T."/>
            <person name="Shimamura S."/>
            <person name="Takaki Y."/>
            <person name="Nagai Y."/>
            <person name="Toyoda A."/>
            <person name="Suzuki Y."/>
            <person name="Arimoto A."/>
            <person name="Ishii H."/>
            <person name="Satoh N."/>
            <person name="Nishiyama T."/>
            <person name="Hasebe M."/>
            <person name="Maruyama T."/>
            <person name="Minagawa J."/>
            <person name="Obokata J."/>
            <person name="Shigenobu S."/>
        </authorList>
    </citation>
    <scope>NUCLEOTIDE SEQUENCE [LARGE SCALE GENOMIC DNA]</scope>
</reference>
<gene>
    <name evidence="2" type="ORF">ElyMa_000345800</name>
</gene>
<dbReference type="Pfam" id="PF03372">
    <property type="entry name" value="Exo_endo_phos"/>
    <property type="match status" value="1"/>
</dbReference>
<comment type="caution">
    <text evidence="2">The sequence shown here is derived from an EMBL/GenBank/DDBJ whole genome shotgun (WGS) entry which is preliminary data.</text>
</comment>
<keyword evidence="3" id="KW-1185">Reference proteome</keyword>
<evidence type="ECO:0000313" key="2">
    <source>
        <dbReference type="EMBL" id="GFR71150.1"/>
    </source>
</evidence>
<dbReference type="InterPro" id="IPR036691">
    <property type="entry name" value="Endo/exonu/phosph_ase_sf"/>
</dbReference>
<evidence type="ECO:0000313" key="3">
    <source>
        <dbReference type="Proteomes" id="UP000762676"/>
    </source>
</evidence>
<dbReference type="InterPro" id="IPR005135">
    <property type="entry name" value="Endo/exonuclease/phosphatase"/>
</dbReference>
<dbReference type="PANTHER" id="PTHR23227:SF85">
    <property type="entry name" value="CRANIOFACIAL DEVELOPMENT PROTEIN 2"/>
    <property type="match status" value="1"/>
</dbReference>